<dbReference type="HAMAP" id="MF_01043">
    <property type="entry name" value="PlsY"/>
    <property type="match status" value="1"/>
</dbReference>
<evidence type="ECO:0000256" key="1">
    <source>
        <dbReference type="ARBA" id="ARBA00022475"/>
    </source>
</evidence>
<evidence type="ECO:0000313" key="12">
    <source>
        <dbReference type="Proteomes" id="UP000035036"/>
    </source>
</evidence>
<evidence type="ECO:0000256" key="3">
    <source>
        <dbReference type="ARBA" id="ARBA00022679"/>
    </source>
</evidence>
<keyword evidence="7 10" id="KW-0472">Membrane</keyword>
<dbReference type="InterPro" id="IPR003811">
    <property type="entry name" value="G3P_acylTferase_PlsY"/>
</dbReference>
<feature type="transmembrane region" description="Helical" evidence="10">
    <location>
        <begin position="80"/>
        <end position="101"/>
    </location>
</feature>
<organism evidence="11 12">
    <name type="scientific">Geoalkalibacter subterraneus</name>
    <dbReference type="NCBI Taxonomy" id="483547"/>
    <lineage>
        <taxon>Bacteria</taxon>
        <taxon>Pseudomonadati</taxon>
        <taxon>Thermodesulfobacteriota</taxon>
        <taxon>Desulfuromonadia</taxon>
        <taxon>Desulfuromonadales</taxon>
        <taxon>Geoalkalibacteraceae</taxon>
        <taxon>Geoalkalibacter</taxon>
    </lineage>
</organism>
<gene>
    <name evidence="10" type="primary">plsY</name>
    <name evidence="11" type="ORF">GSUB_01610</name>
</gene>
<evidence type="ECO:0000256" key="2">
    <source>
        <dbReference type="ARBA" id="ARBA00022516"/>
    </source>
</evidence>
<dbReference type="STRING" id="483547.GSUB_01610"/>
<evidence type="ECO:0000313" key="11">
    <source>
        <dbReference type="EMBL" id="AJF05533.1"/>
    </source>
</evidence>
<dbReference type="SMART" id="SM01207">
    <property type="entry name" value="G3P_acyltransf"/>
    <property type="match status" value="1"/>
</dbReference>
<keyword evidence="9 10" id="KW-1208">Phospholipid metabolism</keyword>
<comment type="catalytic activity">
    <reaction evidence="10">
        <text>an acyl phosphate + sn-glycerol 3-phosphate = a 1-acyl-sn-glycero-3-phosphate + phosphate</text>
        <dbReference type="Rhea" id="RHEA:34075"/>
        <dbReference type="ChEBI" id="CHEBI:43474"/>
        <dbReference type="ChEBI" id="CHEBI:57597"/>
        <dbReference type="ChEBI" id="CHEBI:57970"/>
        <dbReference type="ChEBI" id="CHEBI:59918"/>
        <dbReference type="EC" id="2.3.1.275"/>
    </reaction>
</comment>
<feature type="transmembrane region" description="Helical" evidence="10">
    <location>
        <begin position="107"/>
        <end position="129"/>
    </location>
</feature>
<dbReference type="RefSeq" id="WP_040198897.1">
    <property type="nucleotide sequence ID" value="NZ_CP010311.1"/>
</dbReference>
<keyword evidence="12" id="KW-1185">Reference proteome</keyword>
<dbReference type="NCBIfam" id="TIGR00023">
    <property type="entry name" value="glycerol-3-phosphate 1-O-acyltransferase PlsY"/>
    <property type="match status" value="1"/>
</dbReference>
<name>A0A0B5FE44_9BACT</name>
<keyword evidence="2 10" id="KW-0444">Lipid biosynthesis</keyword>
<dbReference type="Proteomes" id="UP000035036">
    <property type="component" value="Chromosome"/>
</dbReference>
<proteinExistence type="inferred from homology"/>
<sequence>MGSLIVLLILSYLVGAIPCGLVLTKLAGLGDIRSAGSGNIGATNVYRVGGRRLGVLTLILDALKGVFPVFIALQIGLSPIEVALIASATFLGHCYPVYLGFKGGKGVATGLGIYLVLSPLAVLIALLVFGAVLWRWRYVSLASISAAAVIPFLILGLEGSFPLFFATLFIAAMVIFRHRGNIERLLDGSENRFQA</sequence>
<dbReference type="OrthoDB" id="9777124at2"/>
<keyword evidence="1 10" id="KW-1003">Cell membrane</keyword>
<protein>
    <recommendedName>
        <fullName evidence="10">Glycerol-3-phosphate acyltransferase</fullName>
    </recommendedName>
    <alternativeName>
        <fullName evidence="10">Acyl-PO4 G3P acyltransferase</fullName>
    </alternativeName>
    <alternativeName>
        <fullName evidence="10">Acyl-phosphate--glycerol-3-phosphate acyltransferase</fullName>
    </alternativeName>
    <alternativeName>
        <fullName evidence="10">G3P acyltransferase</fullName>
        <shortName evidence="10">GPAT</shortName>
        <ecNumber evidence="10">2.3.1.275</ecNumber>
    </alternativeName>
    <alternativeName>
        <fullName evidence="10">Lysophosphatidic acid synthase</fullName>
        <shortName evidence="10">LPA synthase</shortName>
    </alternativeName>
</protein>
<comment type="function">
    <text evidence="10">Catalyzes the transfer of an acyl group from acyl-phosphate (acyl-PO(4)) to glycerol-3-phosphate (G3P) to form lysophosphatidic acid (LPA). This enzyme utilizes acyl-phosphate as fatty acyl donor, but not acyl-CoA or acyl-ACP.</text>
</comment>
<dbReference type="GO" id="GO:0043772">
    <property type="term" value="F:acyl-phosphate glycerol-3-phosphate acyltransferase activity"/>
    <property type="evidence" value="ECO:0007669"/>
    <property type="project" value="UniProtKB-UniRule"/>
</dbReference>
<comment type="pathway">
    <text evidence="10">Lipid metabolism; phospholipid metabolism.</text>
</comment>
<keyword evidence="3 10" id="KW-0808">Transferase</keyword>
<reference evidence="11 12" key="1">
    <citation type="journal article" date="2015" name="Genome Announc.">
        <title>Genomes of Geoalkalibacter ferrihydriticus Z-0531T and Geoalkalibacter subterraneus Red1T, Two Haloalkaliphilic Metal-Reducing Deltaproteobacteria.</title>
        <authorList>
            <person name="Badalamenti J.P."/>
            <person name="Krajmalnik-Brown R."/>
            <person name="Torres C.I."/>
            <person name="Bond D.R."/>
        </authorList>
    </citation>
    <scope>NUCLEOTIDE SEQUENCE [LARGE SCALE GENOMIC DNA]</scope>
    <source>
        <strain evidence="11 12">Red1</strain>
    </source>
</reference>
<evidence type="ECO:0000256" key="10">
    <source>
        <dbReference type="HAMAP-Rule" id="MF_01043"/>
    </source>
</evidence>
<dbReference type="EC" id="2.3.1.275" evidence="10"/>
<dbReference type="GO" id="GO:0005886">
    <property type="term" value="C:plasma membrane"/>
    <property type="evidence" value="ECO:0007669"/>
    <property type="project" value="UniProtKB-SubCell"/>
</dbReference>
<feature type="transmembrane region" description="Helical" evidence="10">
    <location>
        <begin position="160"/>
        <end position="176"/>
    </location>
</feature>
<dbReference type="UniPathway" id="UPA00085"/>
<keyword evidence="8 10" id="KW-0594">Phospholipid biosynthesis</keyword>
<comment type="subcellular location">
    <subcellularLocation>
        <location evidence="10">Cell membrane</location>
        <topology evidence="10">Multi-pass membrane protein</topology>
    </subcellularLocation>
</comment>
<feature type="transmembrane region" description="Helical" evidence="10">
    <location>
        <begin position="53"/>
        <end position="73"/>
    </location>
</feature>
<evidence type="ECO:0000256" key="8">
    <source>
        <dbReference type="ARBA" id="ARBA00023209"/>
    </source>
</evidence>
<dbReference type="PANTHER" id="PTHR30309:SF0">
    <property type="entry name" value="GLYCEROL-3-PHOSPHATE ACYLTRANSFERASE-RELATED"/>
    <property type="match status" value="1"/>
</dbReference>
<accession>A0A0B5FE44</accession>
<evidence type="ECO:0000256" key="7">
    <source>
        <dbReference type="ARBA" id="ARBA00023136"/>
    </source>
</evidence>
<dbReference type="PANTHER" id="PTHR30309">
    <property type="entry name" value="INNER MEMBRANE PROTEIN YGIH"/>
    <property type="match status" value="1"/>
</dbReference>
<dbReference type="HOGENOM" id="CLU_081254_0_0_7"/>
<comment type="similarity">
    <text evidence="10">Belongs to the PlsY family.</text>
</comment>
<keyword evidence="4 10" id="KW-0812">Transmembrane</keyword>
<evidence type="ECO:0000256" key="5">
    <source>
        <dbReference type="ARBA" id="ARBA00022989"/>
    </source>
</evidence>
<dbReference type="GO" id="GO:0008654">
    <property type="term" value="P:phospholipid biosynthetic process"/>
    <property type="evidence" value="ECO:0007669"/>
    <property type="project" value="UniProtKB-UniRule"/>
</dbReference>
<evidence type="ECO:0000256" key="6">
    <source>
        <dbReference type="ARBA" id="ARBA00023098"/>
    </source>
</evidence>
<keyword evidence="6 10" id="KW-0443">Lipid metabolism</keyword>
<dbReference type="EMBL" id="CP010311">
    <property type="protein sequence ID" value="AJF05533.1"/>
    <property type="molecule type" value="Genomic_DNA"/>
</dbReference>
<keyword evidence="5 10" id="KW-1133">Transmembrane helix</keyword>
<dbReference type="KEGG" id="gsb:GSUB_01610"/>
<dbReference type="Pfam" id="PF02660">
    <property type="entry name" value="G3P_acyltransf"/>
    <property type="match status" value="1"/>
</dbReference>
<dbReference type="AlphaFoldDB" id="A0A0B5FE44"/>
<comment type="subunit">
    <text evidence="10">Probably interacts with PlsX.</text>
</comment>
<evidence type="ECO:0000256" key="4">
    <source>
        <dbReference type="ARBA" id="ARBA00022692"/>
    </source>
</evidence>
<evidence type="ECO:0000256" key="9">
    <source>
        <dbReference type="ARBA" id="ARBA00023264"/>
    </source>
</evidence>